<gene>
    <name evidence="2" type="ORF">SAMN02787118_12969</name>
</gene>
<feature type="region of interest" description="Disordered" evidence="1">
    <location>
        <begin position="133"/>
        <end position="167"/>
    </location>
</feature>
<dbReference type="Proteomes" id="UP000181942">
    <property type="component" value="Unassembled WGS sequence"/>
</dbReference>
<accession>A0A1I2UV21</accession>
<sequence length="167" mass="17477">MLGDRGEHGRHGGEHSADDDRHGGLGRLVGTAFVVSESIWSPGAVPIRTFMVATGVTRTPGTARSRARVLASIPRSPPGTTTAAARISCRCRASTAASPDFCKVSSVPTRPTATTIGATVAAVRRREVRMFSRTNSGPALAERRSGPISSRVTGRSRIGESRVTAPT</sequence>
<evidence type="ECO:0000313" key="3">
    <source>
        <dbReference type="Proteomes" id="UP000181942"/>
    </source>
</evidence>
<reference evidence="2 3" key="1">
    <citation type="submission" date="2016-10" db="EMBL/GenBank/DDBJ databases">
        <authorList>
            <person name="de Groot N.N."/>
        </authorList>
    </citation>
    <scope>NUCLEOTIDE SEQUENCE [LARGE SCALE GENOMIC DNA]</scope>
    <source>
        <strain evidence="2 3">OK461</strain>
    </source>
</reference>
<organism evidence="2 3">
    <name type="scientific">Streptomyces mirabilis</name>
    <dbReference type="NCBI Taxonomy" id="68239"/>
    <lineage>
        <taxon>Bacteria</taxon>
        <taxon>Bacillati</taxon>
        <taxon>Actinomycetota</taxon>
        <taxon>Actinomycetes</taxon>
        <taxon>Kitasatosporales</taxon>
        <taxon>Streptomycetaceae</taxon>
        <taxon>Streptomyces</taxon>
    </lineage>
</organism>
<evidence type="ECO:0000313" key="2">
    <source>
        <dbReference type="EMBL" id="SFG80793.1"/>
    </source>
</evidence>
<protein>
    <submittedName>
        <fullName evidence="2">Uncharacterized protein</fullName>
    </submittedName>
</protein>
<evidence type="ECO:0000256" key="1">
    <source>
        <dbReference type="SAM" id="MobiDB-lite"/>
    </source>
</evidence>
<name>A0A1I2UV21_9ACTN</name>
<proteinExistence type="predicted"/>
<dbReference type="AlphaFoldDB" id="A0A1I2UV21"/>
<dbReference type="EMBL" id="FONR01000029">
    <property type="protein sequence ID" value="SFG80793.1"/>
    <property type="molecule type" value="Genomic_DNA"/>
</dbReference>
<feature type="region of interest" description="Disordered" evidence="1">
    <location>
        <begin position="1"/>
        <end position="23"/>
    </location>
</feature>